<dbReference type="GO" id="GO:0016614">
    <property type="term" value="F:oxidoreductase activity, acting on CH-OH group of donors"/>
    <property type="evidence" value="ECO:0007669"/>
    <property type="project" value="InterPro"/>
</dbReference>
<gene>
    <name evidence="13" type="ORF">IAD20_04940</name>
</gene>
<dbReference type="CDD" id="cd08174">
    <property type="entry name" value="G1PDH-like"/>
    <property type="match status" value="1"/>
</dbReference>
<evidence type="ECO:0000313" key="13">
    <source>
        <dbReference type="EMBL" id="HIU53406.1"/>
    </source>
</evidence>
<dbReference type="GO" id="GO:0008654">
    <property type="term" value="P:phospholipid biosynthetic process"/>
    <property type="evidence" value="ECO:0007669"/>
    <property type="project" value="UniProtKB-KW"/>
</dbReference>
<evidence type="ECO:0000256" key="8">
    <source>
        <dbReference type="ARBA" id="ARBA00023209"/>
    </source>
</evidence>
<organism evidence="13 14">
    <name type="scientific">Candidatus Scatocola faecipullorum</name>
    <dbReference type="NCBI Taxonomy" id="2840917"/>
    <lineage>
        <taxon>Bacteria</taxon>
        <taxon>Pseudomonadati</taxon>
        <taxon>Pseudomonadota</taxon>
        <taxon>Alphaproteobacteria</taxon>
        <taxon>Rhodospirillales</taxon>
        <taxon>Rhodospirillaceae</taxon>
        <taxon>Rhodospirillaceae incertae sedis</taxon>
        <taxon>Candidatus Scatocola</taxon>
    </lineage>
</organism>
<feature type="binding site" evidence="11">
    <location>
        <position position="127"/>
    </location>
    <ligand>
        <name>glycerol</name>
        <dbReference type="ChEBI" id="CHEBI:17754"/>
    </ligand>
</feature>
<evidence type="ECO:0000256" key="1">
    <source>
        <dbReference type="ARBA" id="ARBA00022490"/>
    </source>
</evidence>
<feature type="binding site" evidence="10">
    <location>
        <position position="269"/>
    </location>
    <ligand>
        <name>glycerol</name>
        <dbReference type="ChEBI" id="CHEBI:17754"/>
    </ligand>
</feature>
<comment type="cofactor">
    <cofactor evidence="10">
        <name>Zn(2+)</name>
        <dbReference type="ChEBI" id="CHEBI:29105"/>
    </cofactor>
    <text evidence="10">Binds 1 zinc ion per subunit.</text>
</comment>
<dbReference type="SUPFAM" id="SSF56796">
    <property type="entry name" value="Dehydroquinate synthase-like"/>
    <property type="match status" value="1"/>
</dbReference>
<keyword evidence="4" id="KW-0521">NADP</keyword>
<keyword evidence="10" id="KW-0862">Zinc</keyword>
<keyword evidence="6 12" id="KW-0520">NAD</keyword>
<keyword evidence="1" id="KW-0963">Cytoplasm</keyword>
<evidence type="ECO:0000256" key="2">
    <source>
        <dbReference type="ARBA" id="ARBA00022516"/>
    </source>
</evidence>
<dbReference type="Gene3D" id="1.20.1090.10">
    <property type="entry name" value="Dehydroquinate synthase-like - alpha domain"/>
    <property type="match status" value="1"/>
</dbReference>
<evidence type="ECO:0000313" key="14">
    <source>
        <dbReference type="Proteomes" id="UP000824107"/>
    </source>
</evidence>
<keyword evidence="9" id="KW-1208">Phospholipid metabolism</keyword>
<dbReference type="GO" id="GO:0046872">
    <property type="term" value="F:metal ion binding"/>
    <property type="evidence" value="ECO:0007669"/>
    <property type="project" value="UniProtKB-KW"/>
</dbReference>
<dbReference type="Proteomes" id="UP000824107">
    <property type="component" value="Unassembled WGS sequence"/>
</dbReference>
<dbReference type="AlphaFoldDB" id="A0A9D1SAY5"/>
<evidence type="ECO:0000256" key="4">
    <source>
        <dbReference type="ARBA" id="ARBA00022857"/>
    </source>
</evidence>
<feature type="binding site" evidence="10">
    <location>
        <position position="174"/>
    </location>
    <ligand>
        <name>glycerol</name>
        <dbReference type="ChEBI" id="CHEBI:17754"/>
    </ligand>
</feature>
<dbReference type="PIRSF" id="PIRSF000112">
    <property type="entry name" value="Glycerol_dehydrogenase"/>
    <property type="match status" value="1"/>
</dbReference>
<dbReference type="InterPro" id="IPR016205">
    <property type="entry name" value="Glycerol_DH"/>
</dbReference>
<reference evidence="13" key="2">
    <citation type="journal article" date="2021" name="PeerJ">
        <title>Extensive microbial diversity within the chicken gut microbiome revealed by metagenomics and culture.</title>
        <authorList>
            <person name="Gilroy R."/>
            <person name="Ravi A."/>
            <person name="Getino M."/>
            <person name="Pursley I."/>
            <person name="Horton D.L."/>
            <person name="Alikhan N.F."/>
            <person name="Baker D."/>
            <person name="Gharbi K."/>
            <person name="Hall N."/>
            <person name="Watson M."/>
            <person name="Adriaenssens E.M."/>
            <person name="Foster-Nyarko E."/>
            <person name="Jarju S."/>
            <person name="Secka A."/>
            <person name="Antonio M."/>
            <person name="Oren A."/>
            <person name="Chaudhuri R.R."/>
            <person name="La Ragione R."/>
            <person name="Hildebrand F."/>
            <person name="Pallen M.J."/>
        </authorList>
    </citation>
    <scope>NUCLEOTIDE SEQUENCE</scope>
    <source>
        <strain evidence="13">ChiW3-316</strain>
    </source>
</reference>
<dbReference type="Pfam" id="PF13685">
    <property type="entry name" value="Fe-ADH_2"/>
    <property type="match status" value="1"/>
</dbReference>
<dbReference type="PANTHER" id="PTHR43616">
    <property type="entry name" value="GLYCEROL DEHYDROGENASE"/>
    <property type="match status" value="1"/>
</dbReference>
<evidence type="ECO:0000256" key="3">
    <source>
        <dbReference type="ARBA" id="ARBA00022723"/>
    </source>
</evidence>
<protein>
    <submittedName>
        <fullName evidence="13">Iron-containing alcohol dehydrogenase family protein</fullName>
    </submittedName>
</protein>
<feature type="binding site" evidence="12">
    <location>
        <begin position="100"/>
        <end position="104"/>
    </location>
    <ligand>
        <name>NAD(+)</name>
        <dbReference type="ChEBI" id="CHEBI:57540"/>
    </ligand>
</feature>
<feature type="binding site" evidence="12">
    <location>
        <position position="131"/>
    </location>
    <ligand>
        <name>NAD(+)</name>
        <dbReference type="ChEBI" id="CHEBI:57540"/>
    </ligand>
</feature>
<keyword evidence="7" id="KW-0443">Lipid metabolism</keyword>
<keyword evidence="3 10" id="KW-0479">Metal-binding</keyword>
<reference evidence="13" key="1">
    <citation type="submission" date="2020-10" db="EMBL/GenBank/DDBJ databases">
        <authorList>
            <person name="Gilroy R."/>
        </authorList>
    </citation>
    <scope>NUCLEOTIDE SEQUENCE</scope>
    <source>
        <strain evidence="13">ChiW3-316</strain>
    </source>
</reference>
<evidence type="ECO:0000256" key="9">
    <source>
        <dbReference type="ARBA" id="ARBA00023264"/>
    </source>
</evidence>
<feature type="binding site" evidence="10">
    <location>
        <position position="253"/>
    </location>
    <ligand>
        <name>glycerol</name>
        <dbReference type="ChEBI" id="CHEBI:17754"/>
    </ligand>
</feature>
<sequence>MLYPLYTNKQINIPYLLKIGDGKVKKIGKYLADKNLTNAVIFWSEGIQRLLADRLYPGLEENGVKAVYEQDVRFINIEEITKITFSLPKAAEVIVGIGGGKALDFAKFSAHLLKLPFVSVPTSTSNDGFCSPNSSLIVDGKRKTVKASIPFGVVADLEVVRESPQICLYSGVGDMVSKITALYDWKQAAERKLDRYNDFASLLSYNSLTLLFNKHSTDINEPSFQRSLVNSLLTSGIAMEIAGSSRPASGSEHLISHGLDAVSRRPRMHGLQVGVATYLCALLQNNPSTANVRDILSITGFFNYVKQDPLSKEDFINALQMAPGIKANYYTVLSEPDSFARALQFIDRDPILNQIIRY</sequence>
<dbReference type="Gene3D" id="3.40.50.1970">
    <property type="match status" value="1"/>
</dbReference>
<dbReference type="EMBL" id="DVNC01000031">
    <property type="protein sequence ID" value="HIU53406.1"/>
    <property type="molecule type" value="Genomic_DNA"/>
</dbReference>
<evidence type="ECO:0000256" key="5">
    <source>
        <dbReference type="ARBA" id="ARBA00023002"/>
    </source>
</evidence>
<evidence type="ECO:0000256" key="12">
    <source>
        <dbReference type="PIRSR" id="PIRSR000112-3"/>
    </source>
</evidence>
<comment type="caution">
    <text evidence="13">The sequence shown here is derived from an EMBL/GenBank/DDBJ whole genome shotgun (WGS) entry which is preliminary data.</text>
</comment>
<evidence type="ECO:0000256" key="11">
    <source>
        <dbReference type="PIRSR" id="PIRSR000112-2"/>
    </source>
</evidence>
<proteinExistence type="predicted"/>
<evidence type="ECO:0000256" key="7">
    <source>
        <dbReference type="ARBA" id="ARBA00023098"/>
    </source>
</evidence>
<dbReference type="InterPro" id="IPR032837">
    <property type="entry name" value="G1PDH"/>
</dbReference>
<keyword evidence="2" id="KW-0444">Lipid biosynthesis</keyword>
<feature type="binding site" evidence="12">
    <location>
        <begin position="122"/>
        <end position="125"/>
    </location>
    <ligand>
        <name>NAD(+)</name>
        <dbReference type="ChEBI" id="CHEBI:57540"/>
    </ligand>
</feature>
<name>A0A9D1SAY5_9PROT</name>
<evidence type="ECO:0000256" key="10">
    <source>
        <dbReference type="PIRSR" id="PIRSR000112-1"/>
    </source>
</evidence>
<accession>A0A9D1SAY5</accession>
<keyword evidence="8" id="KW-0594">Phospholipid biosynthesis</keyword>
<dbReference type="PANTHER" id="PTHR43616:SF5">
    <property type="entry name" value="GLYCEROL DEHYDROGENASE 1"/>
    <property type="match status" value="1"/>
</dbReference>
<evidence type="ECO:0000256" key="6">
    <source>
        <dbReference type="ARBA" id="ARBA00023027"/>
    </source>
</evidence>
<keyword evidence="5" id="KW-0560">Oxidoreductase</keyword>